<comment type="caution">
    <text evidence="1">The sequence shown here is derived from an EMBL/GenBank/DDBJ whole genome shotgun (WGS) entry which is preliminary data.</text>
</comment>
<reference evidence="1" key="2">
    <citation type="journal article" date="2014" name="ISME J.">
        <title>Microbial stratification in low pH oxic and suboxic macroscopic growths along an acid mine drainage.</title>
        <authorList>
            <person name="Mendez-Garcia C."/>
            <person name="Mesa V."/>
            <person name="Sprenger R.R."/>
            <person name="Richter M."/>
            <person name="Diez M.S."/>
            <person name="Solano J."/>
            <person name="Bargiela R."/>
            <person name="Golyshina O.V."/>
            <person name="Manteca A."/>
            <person name="Ramos J.L."/>
            <person name="Gallego J.R."/>
            <person name="Llorente I."/>
            <person name="Martins Dos Santos V.A."/>
            <person name="Jensen O.N."/>
            <person name="Pelaez A.I."/>
            <person name="Sanchez J."/>
            <person name="Ferrer M."/>
        </authorList>
    </citation>
    <scope>NUCLEOTIDE SEQUENCE</scope>
</reference>
<dbReference type="GO" id="GO:0032259">
    <property type="term" value="P:methylation"/>
    <property type="evidence" value="ECO:0007669"/>
    <property type="project" value="UniProtKB-KW"/>
</dbReference>
<dbReference type="AlphaFoldDB" id="T0ZGU1"/>
<feature type="non-terminal residue" evidence="1">
    <location>
        <position position="1"/>
    </location>
</feature>
<keyword evidence="1" id="KW-0808">Transferase</keyword>
<dbReference type="InterPro" id="IPR029063">
    <property type="entry name" value="SAM-dependent_MTases_sf"/>
</dbReference>
<keyword evidence="1" id="KW-0489">Methyltransferase</keyword>
<reference evidence="1" key="1">
    <citation type="submission" date="2013-08" db="EMBL/GenBank/DDBJ databases">
        <authorList>
            <person name="Mendez C."/>
            <person name="Richter M."/>
            <person name="Ferrer M."/>
            <person name="Sanchez J."/>
        </authorList>
    </citation>
    <scope>NUCLEOTIDE SEQUENCE</scope>
</reference>
<name>T0ZGU1_9ZZZZ</name>
<gene>
    <name evidence="1" type="ORF">B2A_08442</name>
</gene>
<evidence type="ECO:0000313" key="1">
    <source>
        <dbReference type="EMBL" id="EQD47441.1"/>
    </source>
</evidence>
<accession>T0ZGU1</accession>
<sequence length="141" mass="15414">LALTTENAERNQVSLPRTIAADAFDALRMLARSGERFGVIVLDPPAFIKRKKDFQKGLLAYERLVGLAARLLDNPGFLVIASCSSHLGGDDFRQAFARGVRRAGREARIVGTGGQGPDHPIHPSMPETGYLKVIYGLIEER</sequence>
<proteinExistence type="predicted"/>
<dbReference type="GO" id="GO:0008168">
    <property type="term" value="F:methyltransferase activity"/>
    <property type="evidence" value="ECO:0007669"/>
    <property type="project" value="UniProtKB-KW"/>
</dbReference>
<dbReference type="PANTHER" id="PTHR42873">
    <property type="entry name" value="RIBOSOMAL RNA LARGE SUBUNIT METHYLTRANSFERASE"/>
    <property type="match status" value="1"/>
</dbReference>
<organism evidence="1">
    <name type="scientific">mine drainage metagenome</name>
    <dbReference type="NCBI Taxonomy" id="410659"/>
    <lineage>
        <taxon>unclassified sequences</taxon>
        <taxon>metagenomes</taxon>
        <taxon>ecological metagenomes</taxon>
    </lineage>
</organism>
<dbReference type="Gene3D" id="3.40.50.150">
    <property type="entry name" value="Vaccinia Virus protein VP39"/>
    <property type="match status" value="1"/>
</dbReference>
<dbReference type="SUPFAM" id="SSF53335">
    <property type="entry name" value="S-adenosyl-L-methionine-dependent methyltransferases"/>
    <property type="match status" value="1"/>
</dbReference>
<dbReference type="EMBL" id="AUZZ01006079">
    <property type="protein sequence ID" value="EQD47441.1"/>
    <property type="molecule type" value="Genomic_DNA"/>
</dbReference>
<protein>
    <submittedName>
        <fullName evidence="1">SAM-dependent methyltransferase</fullName>
    </submittedName>
</protein>
<dbReference type="PANTHER" id="PTHR42873:SF1">
    <property type="entry name" value="S-ADENOSYLMETHIONINE-DEPENDENT METHYLTRANSFERASE DOMAIN-CONTAINING PROTEIN"/>
    <property type="match status" value="1"/>
</dbReference>